<evidence type="ECO:0000313" key="13">
    <source>
        <dbReference type="EMBL" id="KAK9285018.1"/>
    </source>
</evidence>
<dbReference type="InterPro" id="IPR001320">
    <property type="entry name" value="Iontro_rcpt_C"/>
</dbReference>
<dbReference type="InterPro" id="IPR015683">
    <property type="entry name" value="Ionotropic_Glu_rcpt"/>
</dbReference>
<dbReference type="GO" id="GO:0015276">
    <property type="term" value="F:ligand-gated monoatomic ion channel activity"/>
    <property type="evidence" value="ECO:0007669"/>
    <property type="project" value="InterPro"/>
</dbReference>
<dbReference type="GO" id="GO:0016020">
    <property type="term" value="C:membrane"/>
    <property type="evidence" value="ECO:0007669"/>
    <property type="project" value="UniProtKB-SubCell"/>
</dbReference>
<dbReference type="AlphaFoldDB" id="A0AAP0RU28"/>
<feature type="transmembrane region" description="Helical" evidence="11">
    <location>
        <begin position="314"/>
        <end position="332"/>
    </location>
</feature>
<dbReference type="Proteomes" id="UP001415857">
    <property type="component" value="Unassembled WGS sequence"/>
</dbReference>
<evidence type="ECO:0000256" key="1">
    <source>
        <dbReference type="ARBA" id="ARBA00004141"/>
    </source>
</evidence>
<keyword evidence="4 11" id="KW-1133">Transmembrane helix</keyword>
<proteinExistence type="predicted"/>
<evidence type="ECO:0000256" key="4">
    <source>
        <dbReference type="ARBA" id="ARBA00022989"/>
    </source>
</evidence>
<evidence type="ECO:0000256" key="10">
    <source>
        <dbReference type="ARBA" id="ARBA00023303"/>
    </source>
</evidence>
<dbReference type="Pfam" id="PF00060">
    <property type="entry name" value="Lig_chan"/>
    <property type="match status" value="1"/>
</dbReference>
<dbReference type="SUPFAM" id="SSF53822">
    <property type="entry name" value="Periplasmic binding protein-like I"/>
    <property type="match status" value="1"/>
</dbReference>
<organism evidence="13 14">
    <name type="scientific">Liquidambar formosana</name>
    <name type="common">Formosan gum</name>
    <dbReference type="NCBI Taxonomy" id="63359"/>
    <lineage>
        <taxon>Eukaryota</taxon>
        <taxon>Viridiplantae</taxon>
        <taxon>Streptophyta</taxon>
        <taxon>Embryophyta</taxon>
        <taxon>Tracheophyta</taxon>
        <taxon>Spermatophyta</taxon>
        <taxon>Magnoliopsida</taxon>
        <taxon>eudicotyledons</taxon>
        <taxon>Gunneridae</taxon>
        <taxon>Pentapetalae</taxon>
        <taxon>Saxifragales</taxon>
        <taxon>Altingiaceae</taxon>
        <taxon>Liquidambar</taxon>
    </lineage>
</organism>
<keyword evidence="2" id="KW-0813">Transport</keyword>
<dbReference type="FunFam" id="1.10.287.70:FF:000172">
    <property type="entry name" value="Glutamate receptor"/>
    <property type="match status" value="1"/>
</dbReference>
<evidence type="ECO:0000256" key="5">
    <source>
        <dbReference type="ARBA" id="ARBA00023065"/>
    </source>
</evidence>
<keyword evidence="6 11" id="KW-0472">Membrane</keyword>
<keyword evidence="8" id="KW-0325">Glycoprotein</keyword>
<keyword evidence="14" id="KW-1185">Reference proteome</keyword>
<evidence type="ECO:0000256" key="8">
    <source>
        <dbReference type="ARBA" id="ARBA00023180"/>
    </source>
</evidence>
<comment type="caution">
    <text evidence="13">The sequence shown here is derived from an EMBL/GenBank/DDBJ whole genome shotgun (WGS) entry which is preliminary data.</text>
</comment>
<dbReference type="PANTHER" id="PTHR18966">
    <property type="entry name" value="IONOTROPIC GLUTAMATE RECEPTOR"/>
    <property type="match status" value="1"/>
</dbReference>
<dbReference type="EMBL" id="JBBPBK010000005">
    <property type="protein sequence ID" value="KAK9285018.1"/>
    <property type="molecule type" value="Genomic_DNA"/>
</dbReference>
<accession>A0AAP0RU28</accession>
<feature type="transmembrane region" description="Helical" evidence="11">
    <location>
        <begin position="12"/>
        <end position="32"/>
    </location>
</feature>
<evidence type="ECO:0000256" key="11">
    <source>
        <dbReference type="SAM" id="Phobius"/>
    </source>
</evidence>
<reference evidence="13 14" key="1">
    <citation type="journal article" date="2024" name="Plant J.">
        <title>Genome sequences and population genomics reveal climatic adaptation and genomic divergence between two closely related sweetgum species.</title>
        <authorList>
            <person name="Xu W.Q."/>
            <person name="Ren C.Q."/>
            <person name="Zhang X.Y."/>
            <person name="Comes H.P."/>
            <person name="Liu X.H."/>
            <person name="Li Y.G."/>
            <person name="Kettle C.J."/>
            <person name="Jalonen R."/>
            <person name="Gaisberger H."/>
            <person name="Ma Y.Z."/>
            <person name="Qiu Y.X."/>
        </authorList>
    </citation>
    <scope>NUCLEOTIDE SEQUENCE [LARGE SCALE GENOMIC DNA]</scope>
    <source>
        <strain evidence="13">Hangzhou</strain>
    </source>
</reference>
<protein>
    <recommendedName>
        <fullName evidence="12">Ionotropic glutamate receptor C-terminal domain-containing protein</fullName>
    </recommendedName>
</protein>
<dbReference type="SUPFAM" id="SSF53850">
    <property type="entry name" value="Periplasmic binding protein-like II"/>
    <property type="match status" value="1"/>
</dbReference>
<keyword evidence="5" id="KW-0406">Ion transport</keyword>
<keyword evidence="7" id="KW-0675">Receptor</keyword>
<feature type="transmembrane region" description="Helical" evidence="11">
    <location>
        <begin position="374"/>
        <end position="398"/>
    </location>
</feature>
<dbReference type="Gene3D" id="3.40.50.2300">
    <property type="match status" value="1"/>
</dbReference>
<dbReference type="Pfam" id="PF01094">
    <property type="entry name" value="ANF_receptor"/>
    <property type="match status" value="1"/>
</dbReference>
<name>A0AAP0RU28_LIQFO</name>
<evidence type="ECO:0000256" key="7">
    <source>
        <dbReference type="ARBA" id="ARBA00023170"/>
    </source>
</evidence>
<dbReference type="Gene3D" id="1.10.287.70">
    <property type="match status" value="1"/>
</dbReference>
<dbReference type="InterPro" id="IPR028082">
    <property type="entry name" value="Peripla_BP_I"/>
</dbReference>
<keyword evidence="9" id="KW-1071">Ligand-gated ion channel</keyword>
<comment type="subcellular location">
    <subcellularLocation>
        <location evidence="1">Membrane</location>
        <topology evidence="1">Multi-pass membrane protein</topology>
    </subcellularLocation>
</comment>
<evidence type="ECO:0000256" key="3">
    <source>
        <dbReference type="ARBA" id="ARBA00022692"/>
    </source>
</evidence>
<feature type="transmembrane region" description="Helical" evidence="11">
    <location>
        <begin position="552"/>
        <end position="576"/>
    </location>
</feature>
<keyword evidence="3 11" id="KW-0812">Transmembrane</keyword>
<evidence type="ECO:0000256" key="2">
    <source>
        <dbReference type="ARBA" id="ARBA00022448"/>
    </source>
</evidence>
<keyword evidence="10" id="KW-0407">Ion channel</keyword>
<dbReference type="InterPro" id="IPR001828">
    <property type="entry name" value="ANF_lig-bd_rcpt"/>
</dbReference>
<gene>
    <name evidence="13" type="ORF">L1049_024200</name>
</gene>
<evidence type="ECO:0000259" key="12">
    <source>
        <dbReference type="SMART" id="SM00079"/>
    </source>
</evidence>
<feature type="domain" description="Ionotropic glutamate receptor C-terminal" evidence="12">
    <location>
        <begin position="198"/>
        <end position="531"/>
    </location>
</feature>
<evidence type="ECO:0000256" key="9">
    <source>
        <dbReference type="ARBA" id="ARBA00023286"/>
    </source>
</evidence>
<dbReference type="SMART" id="SM00079">
    <property type="entry name" value="PBPe"/>
    <property type="match status" value="1"/>
</dbReference>
<dbReference type="Gene3D" id="3.40.190.10">
    <property type="entry name" value="Periplasmic binding protein-like II"/>
    <property type="match status" value="2"/>
</dbReference>
<evidence type="ECO:0000313" key="14">
    <source>
        <dbReference type="Proteomes" id="UP001415857"/>
    </source>
</evidence>
<sequence>MCGLLQMVPLAYLIPLSVIASMEGVLGFKTYFKDTVASFKDFKTRFRRKFQTEYTDEEEIPDPSVFALRAYDAVWAVAKAMKRLQGTRNLRTLLSSILSSDFKGLSGHIHFINSKLAHVPTFQMVNVVGKSYREMGFWSLKYGFSKNLVEHDSEDKGINSNVLAQEVLGSVYWPGSKNLVPIGLKETTLSSGREKPLQIGVSLRSQLMMAMKDENQNLTTFSIDVFQTAVKSLPYHLDYNFVFYNCSYDELVNKMVYQEHLDAAIGDVERTADRCLLAEFSQAYVESGLVMVVPLKSDKSEDPWMIMKPFTKTMWSLMVAMSLSTGFVVWLIEHRTNAEFGGSFVQKFGKVLWFMFTTLYLGQRDSLKSDLSRFVVAPWLFLILIVSASFIASLTSLMTTSRIVPSKLDVGLLKRTNADVGCDGSDFTVKFLVKTLGFKPRNIKSIASIDDCAEALTNGHVRAGFLLIAHAKVLMAKYCKNFITEGPIYKLGGVGFVFQKNSPLALDISEAIQGLAESADLQQLENEMLSSFSCSSSPIGTNADQSLGPTPFAGLFILSSGASAIALLIMVARLLITRWRIMTFILATLMGKGIWKRLAILFAPNSTNQELNRIQLPNIGSLPQAEGNGSLA</sequence>
<evidence type="ECO:0000256" key="6">
    <source>
        <dbReference type="ARBA" id="ARBA00023136"/>
    </source>
</evidence>